<comment type="similarity">
    <text evidence="2 7">Belongs to the SNAP family.</text>
</comment>
<dbReference type="InterPro" id="IPR011990">
    <property type="entry name" value="TPR-like_helical_dom_sf"/>
</dbReference>
<organism evidence="8 9">
    <name type="scientific">Cuscuta campestris</name>
    <dbReference type="NCBI Taxonomy" id="132261"/>
    <lineage>
        <taxon>Eukaryota</taxon>
        <taxon>Viridiplantae</taxon>
        <taxon>Streptophyta</taxon>
        <taxon>Embryophyta</taxon>
        <taxon>Tracheophyta</taxon>
        <taxon>Spermatophyta</taxon>
        <taxon>Magnoliopsida</taxon>
        <taxon>eudicotyledons</taxon>
        <taxon>Gunneridae</taxon>
        <taxon>Pentapetalae</taxon>
        <taxon>asterids</taxon>
        <taxon>lamiids</taxon>
        <taxon>Solanales</taxon>
        <taxon>Convolvulaceae</taxon>
        <taxon>Cuscuteae</taxon>
        <taxon>Cuscuta</taxon>
        <taxon>Cuscuta subgen. Grammica</taxon>
        <taxon>Cuscuta sect. Cleistogrammica</taxon>
    </lineage>
</organism>
<comment type="function">
    <text evidence="7">Required for vesicular transport between the endoplasmic reticulum and the Golgi apparatus.</text>
</comment>
<keyword evidence="6 7" id="KW-0472">Membrane</keyword>
<name>A0A484KB94_9ASTE</name>
<evidence type="ECO:0000313" key="8">
    <source>
        <dbReference type="EMBL" id="VFQ62700.1"/>
    </source>
</evidence>
<evidence type="ECO:0000256" key="6">
    <source>
        <dbReference type="ARBA" id="ARBA00023136"/>
    </source>
</evidence>
<keyword evidence="4 7" id="KW-0931">ER-Golgi transport</keyword>
<dbReference type="CDD" id="cd15832">
    <property type="entry name" value="SNAP"/>
    <property type="match status" value="1"/>
</dbReference>
<dbReference type="GO" id="GO:0031201">
    <property type="term" value="C:SNARE complex"/>
    <property type="evidence" value="ECO:0007669"/>
    <property type="project" value="TreeGrafter"/>
</dbReference>
<evidence type="ECO:0000256" key="5">
    <source>
        <dbReference type="ARBA" id="ARBA00022927"/>
    </source>
</evidence>
<dbReference type="EMBL" id="OOIL02000230">
    <property type="protein sequence ID" value="VFQ62700.1"/>
    <property type="molecule type" value="Genomic_DNA"/>
</dbReference>
<evidence type="ECO:0000256" key="2">
    <source>
        <dbReference type="ARBA" id="ARBA00010050"/>
    </source>
</evidence>
<comment type="subcellular location">
    <subcellularLocation>
        <location evidence="1 7">Membrane</location>
        <topology evidence="1 7">Peripheral membrane protein</topology>
    </subcellularLocation>
</comment>
<evidence type="ECO:0000256" key="4">
    <source>
        <dbReference type="ARBA" id="ARBA00022892"/>
    </source>
</evidence>
<dbReference type="SUPFAM" id="SSF48452">
    <property type="entry name" value="TPR-like"/>
    <property type="match status" value="1"/>
</dbReference>
<dbReference type="GO" id="GO:0019905">
    <property type="term" value="F:syntaxin binding"/>
    <property type="evidence" value="ECO:0007669"/>
    <property type="project" value="TreeGrafter"/>
</dbReference>
<dbReference type="Pfam" id="PF14938">
    <property type="entry name" value="SNAP"/>
    <property type="match status" value="1"/>
</dbReference>
<dbReference type="GO" id="GO:0005483">
    <property type="term" value="F:soluble NSF attachment protein activity"/>
    <property type="evidence" value="ECO:0007669"/>
    <property type="project" value="UniProtKB-ARBA"/>
</dbReference>
<dbReference type="InterPro" id="IPR000744">
    <property type="entry name" value="NSF_attach"/>
</dbReference>
<keyword evidence="9" id="KW-1185">Reference proteome</keyword>
<accession>A0A484KB94</accession>
<evidence type="ECO:0000313" key="9">
    <source>
        <dbReference type="Proteomes" id="UP000595140"/>
    </source>
</evidence>
<dbReference type="FunFam" id="1.25.40.10:FF:000049">
    <property type="entry name" value="Alpha-soluble NSF attachment protein-like"/>
    <property type="match status" value="1"/>
</dbReference>
<evidence type="ECO:0000256" key="1">
    <source>
        <dbReference type="ARBA" id="ARBA00004170"/>
    </source>
</evidence>
<keyword evidence="3 7" id="KW-0813">Transport</keyword>
<evidence type="ECO:0008006" key="10">
    <source>
        <dbReference type="Google" id="ProtNLM"/>
    </source>
</evidence>
<dbReference type="GO" id="GO:0035494">
    <property type="term" value="P:SNARE complex disassembly"/>
    <property type="evidence" value="ECO:0007669"/>
    <property type="project" value="TreeGrafter"/>
</dbReference>
<dbReference type="AlphaFoldDB" id="A0A484KB94"/>
<reference evidence="8 9" key="1">
    <citation type="submission" date="2018-04" db="EMBL/GenBank/DDBJ databases">
        <authorList>
            <person name="Vogel A."/>
        </authorList>
    </citation>
    <scope>NUCLEOTIDE SEQUENCE [LARGE SCALE GENOMIC DNA]</scope>
</reference>
<dbReference type="PRINTS" id="PR00448">
    <property type="entry name" value="NSFATTACHMNT"/>
</dbReference>
<dbReference type="PANTHER" id="PTHR13768">
    <property type="entry name" value="SOLUBLE NSF ATTACHMENT PROTEIN SNAP"/>
    <property type="match status" value="1"/>
</dbReference>
<dbReference type="GO" id="GO:0005774">
    <property type="term" value="C:vacuolar membrane"/>
    <property type="evidence" value="ECO:0007669"/>
    <property type="project" value="TreeGrafter"/>
</dbReference>
<protein>
    <recommendedName>
        <fullName evidence="10">Alpha-soluble NSF attachment protein</fullName>
    </recommendedName>
</protein>
<sequence>MATGNQGGDDEEIERWLPPEALLLKRAKEDQIVKGEDYLERADKKMDGWSFFGNKYNDAAELLEKAANSFKLAMSWDEAGDAFVKLAGCHLKLNRKLEVANAYAEAGLSYKKYNRKEAVEYLGKAVEIFADIGDFSMCGRYCKEIAEIYEQRQDIGIAIQHYNTAVDYFERQNVSTFAKQCKLKIAKLSAEMEEYPKAIKIYEEIACLSANNNSFKYGVREHLLNAGLCQLCLGDNVAIKNALEKYEDLDPTFSGTQEYKLLVDLAASLGEKNAAKLMDAAIEYDSVTQLDALRTTLLLRVRESIYQSYRT</sequence>
<gene>
    <name evidence="8" type="ORF">CCAM_LOCUS4476</name>
</gene>
<evidence type="ECO:0000256" key="3">
    <source>
        <dbReference type="ARBA" id="ARBA00022448"/>
    </source>
</evidence>
<proteinExistence type="inferred from homology"/>
<dbReference type="OrthoDB" id="9984275at2759"/>
<dbReference type="PANTHER" id="PTHR13768:SF8">
    <property type="entry name" value="ALPHA-SOLUBLE NSF ATTACHMENT PROTEIN"/>
    <property type="match status" value="1"/>
</dbReference>
<keyword evidence="5 7" id="KW-0653">Protein transport</keyword>
<evidence type="ECO:0000256" key="7">
    <source>
        <dbReference type="RuleBase" id="RU367013"/>
    </source>
</evidence>
<dbReference type="GO" id="GO:0006886">
    <property type="term" value="P:intracellular protein transport"/>
    <property type="evidence" value="ECO:0007669"/>
    <property type="project" value="UniProtKB-UniRule"/>
</dbReference>
<dbReference type="Proteomes" id="UP000595140">
    <property type="component" value="Unassembled WGS sequence"/>
</dbReference>
<dbReference type="Gene3D" id="1.25.40.10">
    <property type="entry name" value="Tetratricopeptide repeat domain"/>
    <property type="match status" value="1"/>
</dbReference>